<reference evidence="1 2" key="1">
    <citation type="submission" date="2019-04" db="EMBL/GenBank/DDBJ databases">
        <title>Crenobacter sp. nov.</title>
        <authorList>
            <person name="Shi S."/>
        </authorList>
    </citation>
    <scope>NUCLEOTIDE SEQUENCE [LARGE SCALE GENOMIC DNA]</scope>
    <source>
        <strain evidence="1 2">GY 70310</strain>
    </source>
</reference>
<evidence type="ECO:0000313" key="1">
    <source>
        <dbReference type="EMBL" id="TIC83199.1"/>
    </source>
</evidence>
<accession>A0A4T0UVU3</accession>
<sequence>MHDIKTFINTPLNELKKMSIGEKVELLTYKKDRKIVITKQDQGTFHVVEDGFEHKEFKNIEAAKLEHLLKQLKSVEFPKNRKYYMVKHML</sequence>
<name>A0A4T0UVU3_9NEIS</name>
<proteinExistence type="predicted"/>
<gene>
    <name evidence="1" type="ORF">E5K04_08905</name>
</gene>
<dbReference type="EMBL" id="STGJ01000008">
    <property type="protein sequence ID" value="TIC83199.1"/>
    <property type="molecule type" value="Genomic_DNA"/>
</dbReference>
<dbReference type="AlphaFoldDB" id="A0A4T0UVU3"/>
<organism evidence="1 2">
    <name type="scientific">Crenobacter intestini</name>
    <dbReference type="NCBI Taxonomy" id="2563443"/>
    <lineage>
        <taxon>Bacteria</taxon>
        <taxon>Pseudomonadati</taxon>
        <taxon>Pseudomonadota</taxon>
        <taxon>Betaproteobacteria</taxon>
        <taxon>Neisseriales</taxon>
        <taxon>Neisseriaceae</taxon>
        <taxon>Crenobacter</taxon>
    </lineage>
</organism>
<evidence type="ECO:0000313" key="2">
    <source>
        <dbReference type="Proteomes" id="UP000308891"/>
    </source>
</evidence>
<dbReference type="Proteomes" id="UP000308891">
    <property type="component" value="Unassembled WGS sequence"/>
</dbReference>
<keyword evidence="2" id="KW-1185">Reference proteome</keyword>
<protein>
    <submittedName>
        <fullName evidence="1">Uncharacterized protein</fullName>
    </submittedName>
</protein>
<dbReference type="OrthoDB" id="2087432at2"/>
<comment type="caution">
    <text evidence="1">The sequence shown here is derived from an EMBL/GenBank/DDBJ whole genome shotgun (WGS) entry which is preliminary data.</text>
</comment>
<dbReference type="RefSeq" id="WP_136553148.1">
    <property type="nucleotide sequence ID" value="NZ_STGJ01000008.1"/>
</dbReference>